<evidence type="ECO:0000313" key="1">
    <source>
        <dbReference type="EMBL" id="GLG90660.1"/>
    </source>
</evidence>
<accession>A0A9W6CDV8</accession>
<evidence type="ECO:0000313" key="2">
    <source>
        <dbReference type="Proteomes" id="UP001145094"/>
    </source>
</evidence>
<proteinExistence type="predicted"/>
<dbReference type="EMBL" id="BSCH01000013">
    <property type="protein sequence ID" value="GLG90660.1"/>
    <property type="molecule type" value="Genomic_DNA"/>
</dbReference>
<reference evidence="1" key="1">
    <citation type="submission" date="2022-11" db="EMBL/GenBank/DDBJ databases">
        <title>Draft genome sequence of Sellimonas catena strain 18CBH55.</title>
        <authorList>
            <person name="Atsushi H."/>
            <person name="Moriya O."/>
            <person name="Mitsuo S."/>
        </authorList>
    </citation>
    <scope>NUCLEOTIDE SEQUENCE</scope>
    <source>
        <strain evidence="1">18CBH55</strain>
    </source>
</reference>
<gene>
    <name evidence="1" type="ORF">Selli2_20870</name>
</gene>
<dbReference type="Proteomes" id="UP001145094">
    <property type="component" value="Unassembled WGS sequence"/>
</dbReference>
<name>A0A9W6CDV8_9FIRM</name>
<reference evidence="1" key="3">
    <citation type="journal article" date="2023" name="Int. J. Syst. Evol. Microbiol.">
        <title>Sellimonas catena sp. nov., isolated from human faeces.</title>
        <authorList>
            <person name="Hisatomi A."/>
            <person name="Ohkuma M."/>
            <person name="Sakamoto M."/>
        </authorList>
    </citation>
    <scope>NUCLEOTIDE SEQUENCE</scope>
    <source>
        <strain evidence="1">18CBH55</strain>
    </source>
</reference>
<protein>
    <submittedName>
        <fullName evidence="1">Uncharacterized protein</fullName>
    </submittedName>
</protein>
<reference evidence="1" key="2">
    <citation type="submission" date="2022-11" db="EMBL/GenBank/DDBJ databases">
        <title>Draft genome sequence of Sellimonas catena strain 18CBH55.</title>
        <authorList>
            <person name="Hisatomi A."/>
            <person name="Ohkuma M."/>
            <person name="Sakamoto M."/>
        </authorList>
    </citation>
    <scope>NUCLEOTIDE SEQUENCE</scope>
    <source>
        <strain evidence="1">18CBH55</strain>
    </source>
</reference>
<dbReference type="AlphaFoldDB" id="A0A9W6CDV8"/>
<sequence>MLIEEIFSLLSELPLEIHPEIEFINDLTIDIIGCKDLINNYIKADEEDKRDYYTADIEGITEIDFIFNR</sequence>
<dbReference type="RefSeq" id="WP_087252110.1">
    <property type="nucleotide sequence ID" value="NZ_BSCH01000013.1"/>
</dbReference>
<organism evidence="1 2">
    <name type="scientific">Sellimonas catena</name>
    <dbReference type="NCBI Taxonomy" id="2994035"/>
    <lineage>
        <taxon>Bacteria</taxon>
        <taxon>Bacillati</taxon>
        <taxon>Bacillota</taxon>
        <taxon>Clostridia</taxon>
        <taxon>Lachnospirales</taxon>
        <taxon>Lachnospiraceae</taxon>
        <taxon>Sellimonas</taxon>
    </lineage>
</organism>
<comment type="caution">
    <text evidence="1">The sequence shown here is derived from an EMBL/GenBank/DDBJ whole genome shotgun (WGS) entry which is preliminary data.</text>
</comment>